<keyword evidence="2" id="KW-1185">Reference proteome</keyword>
<evidence type="ECO:0000313" key="2">
    <source>
        <dbReference type="Proteomes" id="UP000248790"/>
    </source>
</evidence>
<dbReference type="RefSeq" id="WP_111631025.1">
    <property type="nucleotide sequence ID" value="NZ_QLMC01000007.1"/>
</dbReference>
<comment type="caution">
    <text evidence="1">The sequence shown here is derived from an EMBL/GenBank/DDBJ whole genome shotgun (WGS) entry which is preliminary data.</text>
</comment>
<protein>
    <submittedName>
        <fullName evidence="1">Uncharacterized protein</fullName>
    </submittedName>
</protein>
<dbReference type="EMBL" id="QLMC01000007">
    <property type="protein sequence ID" value="RAJ92696.1"/>
    <property type="molecule type" value="Genomic_DNA"/>
</dbReference>
<gene>
    <name evidence="1" type="ORF">LX87_05027</name>
</gene>
<name>A0A327WUU9_LARAB</name>
<dbReference type="OrthoDB" id="1254750at2"/>
<organism evidence="1 2">
    <name type="scientific">Larkinella arboricola</name>
    <dbReference type="NCBI Taxonomy" id="643671"/>
    <lineage>
        <taxon>Bacteria</taxon>
        <taxon>Pseudomonadati</taxon>
        <taxon>Bacteroidota</taxon>
        <taxon>Cytophagia</taxon>
        <taxon>Cytophagales</taxon>
        <taxon>Spirosomataceae</taxon>
        <taxon>Larkinella</taxon>
    </lineage>
</organism>
<accession>A0A327WUU9</accession>
<reference evidence="1 2" key="1">
    <citation type="submission" date="2018-06" db="EMBL/GenBank/DDBJ databases">
        <title>Genomic Encyclopedia of Archaeal and Bacterial Type Strains, Phase II (KMG-II): from individual species to whole genera.</title>
        <authorList>
            <person name="Goeker M."/>
        </authorList>
    </citation>
    <scope>NUCLEOTIDE SEQUENCE [LARGE SCALE GENOMIC DNA]</scope>
    <source>
        <strain evidence="1 2">DSM 21851</strain>
    </source>
</reference>
<evidence type="ECO:0000313" key="1">
    <source>
        <dbReference type="EMBL" id="RAJ92696.1"/>
    </source>
</evidence>
<proteinExistence type="predicted"/>
<dbReference type="Proteomes" id="UP000248790">
    <property type="component" value="Unassembled WGS sequence"/>
</dbReference>
<sequence>MKATGLKSHYQLVLAITLFLFRCTDKPKDLQWDKVRIDSTISRNAVFQQLDQQQEITSFPEIPDSLLRRTSDVAYYTSQQMDSLNNPYAKFNNCRAYLSKPDNLIINIGSSDGFTGHGFIIKCKDGRFHTEAYLFSDNITENEREPIHTILYQKLTLNKMTYVIGDSLYGYIKFKSLEVNSVEDTVVHTGKGHFRAVVKADFRKD</sequence>
<dbReference type="AlphaFoldDB" id="A0A327WUU9"/>